<dbReference type="AlphaFoldDB" id="A0A5C5XDE7"/>
<gene>
    <name evidence="1" type="ORF">Pan54_11250</name>
</gene>
<sequence length="130" mass="14932">MTVLFKDETESILSAAFEVSNKLGLGLLEKPYENALVVELRLRGIPVIQQRKYDVLYKNILVGEYIPDLIVYDSVIVETKTIDRIGDTELGQMLNYLKLTRLQVGLILNFKYSKLSWKRVANTRTTDGRH</sequence>
<evidence type="ECO:0000313" key="2">
    <source>
        <dbReference type="Proteomes" id="UP000316095"/>
    </source>
</evidence>
<comment type="caution">
    <text evidence="1">The sequence shown here is derived from an EMBL/GenBank/DDBJ whole genome shotgun (WGS) entry which is preliminary data.</text>
</comment>
<proteinExistence type="predicted"/>
<accession>A0A5C5XDE7</accession>
<dbReference type="RefSeq" id="WP_146502540.1">
    <property type="nucleotide sequence ID" value="NZ_SJPG01000001.1"/>
</dbReference>
<dbReference type="Proteomes" id="UP000316095">
    <property type="component" value="Unassembled WGS sequence"/>
</dbReference>
<evidence type="ECO:0008006" key="3">
    <source>
        <dbReference type="Google" id="ProtNLM"/>
    </source>
</evidence>
<dbReference type="OrthoDB" id="9798792at2"/>
<keyword evidence="2" id="KW-1185">Reference proteome</keyword>
<name>A0A5C5XDE7_9PLAN</name>
<protein>
    <recommendedName>
        <fullName evidence="3">GxxExxY protein</fullName>
    </recommendedName>
</protein>
<organism evidence="1 2">
    <name type="scientific">Rubinisphaera italica</name>
    <dbReference type="NCBI Taxonomy" id="2527969"/>
    <lineage>
        <taxon>Bacteria</taxon>
        <taxon>Pseudomonadati</taxon>
        <taxon>Planctomycetota</taxon>
        <taxon>Planctomycetia</taxon>
        <taxon>Planctomycetales</taxon>
        <taxon>Planctomycetaceae</taxon>
        <taxon>Rubinisphaera</taxon>
    </lineage>
</organism>
<dbReference type="EMBL" id="SJPG01000001">
    <property type="protein sequence ID" value="TWT60411.1"/>
    <property type="molecule type" value="Genomic_DNA"/>
</dbReference>
<dbReference type="InterPro" id="IPR026350">
    <property type="entry name" value="GxxExxY"/>
</dbReference>
<dbReference type="NCBIfam" id="TIGR04256">
    <property type="entry name" value="GxxExxY"/>
    <property type="match status" value="1"/>
</dbReference>
<evidence type="ECO:0000313" key="1">
    <source>
        <dbReference type="EMBL" id="TWT60411.1"/>
    </source>
</evidence>
<dbReference type="Pfam" id="PF13366">
    <property type="entry name" value="PDDEXK_3"/>
    <property type="match status" value="1"/>
</dbReference>
<reference evidence="1 2" key="1">
    <citation type="submission" date="2019-02" db="EMBL/GenBank/DDBJ databases">
        <title>Deep-cultivation of Planctomycetes and their phenomic and genomic characterization uncovers novel biology.</title>
        <authorList>
            <person name="Wiegand S."/>
            <person name="Jogler M."/>
            <person name="Boedeker C."/>
            <person name="Pinto D."/>
            <person name="Vollmers J."/>
            <person name="Rivas-Marin E."/>
            <person name="Kohn T."/>
            <person name="Peeters S.H."/>
            <person name="Heuer A."/>
            <person name="Rast P."/>
            <person name="Oberbeckmann S."/>
            <person name="Bunk B."/>
            <person name="Jeske O."/>
            <person name="Meyerdierks A."/>
            <person name="Storesund J.E."/>
            <person name="Kallscheuer N."/>
            <person name="Luecker S."/>
            <person name="Lage O.M."/>
            <person name="Pohl T."/>
            <person name="Merkel B.J."/>
            <person name="Hornburger P."/>
            <person name="Mueller R.-W."/>
            <person name="Bruemmer F."/>
            <person name="Labrenz M."/>
            <person name="Spormann A.M."/>
            <person name="Op Den Camp H."/>
            <person name="Overmann J."/>
            <person name="Amann R."/>
            <person name="Jetten M.S.M."/>
            <person name="Mascher T."/>
            <person name="Medema M.H."/>
            <person name="Devos D.P."/>
            <person name="Kaster A.-K."/>
            <person name="Ovreas L."/>
            <person name="Rohde M."/>
            <person name="Galperin M.Y."/>
            <person name="Jogler C."/>
        </authorList>
    </citation>
    <scope>NUCLEOTIDE SEQUENCE [LARGE SCALE GENOMIC DNA]</scope>
    <source>
        <strain evidence="1 2">Pan54</strain>
    </source>
</reference>